<organism evidence="1 2">
    <name type="scientific">Rhodopseudomonas rhenobacensis</name>
    <dbReference type="NCBI Taxonomy" id="87461"/>
    <lineage>
        <taxon>Bacteria</taxon>
        <taxon>Pseudomonadati</taxon>
        <taxon>Pseudomonadota</taxon>
        <taxon>Alphaproteobacteria</taxon>
        <taxon>Hyphomicrobiales</taxon>
        <taxon>Nitrobacteraceae</taxon>
        <taxon>Rhodopseudomonas</taxon>
    </lineage>
</organism>
<dbReference type="RefSeq" id="WP_184257923.1">
    <property type="nucleotide sequence ID" value="NZ_JACHIH010000014.1"/>
</dbReference>
<accession>A0A7W7Z4C8</accession>
<evidence type="ECO:0000313" key="1">
    <source>
        <dbReference type="EMBL" id="MBB5047771.1"/>
    </source>
</evidence>
<protein>
    <recommendedName>
        <fullName evidence="3">TIGR03809 family protein</fullName>
    </recommendedName>
</protein>
<dbReference type="InterPro" id="IPR022268">
    <property type="entry name" value="CHP03809"/>
</dbReference>
<dbReference type="Proteomes" id="UP000542353">
    <property type="component" value="Unassembled WGS sequence"/>
</dbReference>
<keyword evidence="2" id="KW-1185">Reference proteome</keyword>
<reference evidence="1 2" key="1">
    <citation type="submission" date="2020-08" db="EMBL/GenBank/DDBJ databases">
        <title>Genomic Encyclopedia of Type Strains, Phase IV (KMG-IV): sequencing the most valuable type-strain genomes for metagenomic binning, comparative biology and taxonomic classification.</title>
        <authorList>
            <person name="Goeker M."/>
        </authorList>
    </citation>
    <scope>NUCLEOTIDE SEQUENCE [LARGE SCALE GENOMIC DNA]</scope>
    <source>
        <strain evidence="1 2">DSM 12706</strain>
    </source>
</reference>
<gene>
    <name evidence="1" type="ORF">HNR60_002528</name>
</gene>
<comment type="caution">
    <text evidence="1">The sequence shown here is derived from an EMBL/GenBank/DDBJ whole genome shotgun (WGS) entry which is preliminary data.</text>
</comment>
<dbReference type="EMBL" id="JACHIH010000014">
    <property type="protein sequence ID" value="MBB5047771.1"/>
    <property type="molecule type" value="Genomic_DNA"/>
</dbReference>
<dbReference type="NCBIfam" id="TIGR03809">
    <property type="entry name" value="TIGR03809 family protein"/>
    <property type="match status" value="1"/>
</dbReference>
<proteinExistence type="predicted"/>
<name>A0A7W7Z4C8_9BRAD</name>
<sequence>MNEQSDVIRGRAVVERWCILAEQRLEYLTELFETGRWRRYHTELDFLDNIQEAKSAVQTWRGLLTREATPNNQPVDLSWLGVNPKLQPRLTALPREAPAAWTAPTRPVTVQHAPPVVPVEPAEPVAAAPQDDDAAEPVSWERQLDLVVMQQRYPLLRPSL</sequence>
<evidence type="ECO:0000313" key="2">
    <source>
        <dbReference type="Proteomes" id="UP000542353"/>
    </source>
</evidence>
<dbReference type="AlphaFoldDB" id="A0A7W7Z4C8"/>
<evidence type="ECO:0008006" key="3">
    <source>
        <dbReference type="Google" id="ProtNLM"/>
    </source>
</evidence>